<dbReference type="SUPFAM" id="SSF103473">
    <property type="entry name" value="MFS general substrate transporter"/>
    <property type="match status" value="1"/>
</dbReference>
<feature type="transmembrane region" description="Helical" evidence="7">
    <location>
        <begin position="334"/>
        <end position="356"/>
    </location>
</feature>
<dbReference type="InterPro" id="IPR044772">
    <property type="entry name" value="NO3_transporter"/>
</dbReference>
<dbReference type="EMBL" id="FNWJ01000002">
    <property type="protein sequence ID" value="SEH15431.1"/>
    <property type="molecule type" value="Genomic_DNA"/>
</dbReference>
<dbReference type="Proteomes" id="UP000222056">
    <property type="component" value="Unassembled WGS sequence"/>
</dbReference>
<evidence type="ECO:0000256" key="2">
    <source>
        <dbReference type="ARBA" id="ARBA00008432"/>
    </source>
</evidence>
<dbReference type="RefSeq" id="WP_093118551.1">
    <property type="nucleotide sequence ID" value="NZ_FNWJ01000002.1"/>
</dbReference>
<dbReference type="InterPro" id="IPR011701">
    <property type="entry name" value="MFS"/>
</dbReference>
<dbReference type="GO" id="GO:0015112">
    <property type="term" value="F:nitrate transmembrane transporter activity"/>
    <property type="evidence" value="ECO:0007669"/>
    <property type="project" value="InterPro"/>
</dbReference>
<evidence type="ECO:0000256" key="3">
    <source>
        <dbReference type="ARBA" id="ARBA00022692"/>
    </source>
</evidence>
<evidence type="ECO:0000256" key="1">
    <source>
        <dbReference type="ARBA" id="ARBA00004141"/>
    </source>
</evidence>
<dbReference type="AlphaFoldDB" id="A0A1H6FX90"/>
<feature type="transmembrane region" description="Helical" evidence="7">
    <location>
        <begin position="400"/>
        <end position="425"/>
    </location>
</feature>
<dbReference type="STRING" id="29539.SAMN02745716_1948"/>
<keyword evidence="5 7" id="KW-0472">Membrane</keyword>
<gene>
    <name evidence="8" type="ORF">SAMN02745716_1948</name>
</gene>
<accession>A0A1H6FX90</accession>
<evidence type="ECO:0000256" key="4">
    <source>
        <dbReference type="ARBA" id="ARBA00022989"/>
    </source>
</evidence>
<feature type="transmembrane region" description="Helical" evidence="7">
    <location>
        <begin position="140"/>
        <end position="160"/>
    </location>
</feature>
<dbReference type="Gene3D" id="1.20.1250.20">
    <property type="entry name" value="MFS general substrate transporter like domains"/>
    <property type="match status" value="1"/>
</dbReference>
<name>A0A1H6FX90_THEAL</name>
<keyword evidence="4 7" id="KW-1133">Transmembrane helix</keyword>
<keyword evidence="3 7" id="KW-0812">Transmembrane</keyword>
<proteinExistence type="inferred from homology"/>
<dbReference type="CDD" id="cd17341">
    <property type="entry name" value="MFS_NRT2_like"/>
    <property type="match status" value="1"/>
</dbReference>
<evidence type="ECO:0000256" key="6">
    <source>
        <dbReference type="SAM" id="MobiDB-lite"/>
    </source>
</evidence>
<dbReference type="Pfam" id="PF07690">
    <property type="entry name" value="MFS_1"/>
    <property type="match status" value="1"/>
</dbReference>
<dbReference type="PANTHER" id="PTHR23515">
    <property type="entry name" value="HIGH-AFFINITY NITRATE TRANSPORTER 2.3"/>
    <property type="match status" value="1"/>
</dbReference>
<feature type="transmembrane region" description="Helical" evidence="7">
    <location>
        <begin position="253"/>
        <end position="273"/>
    </location>
</feature>
<dbReference type="InterPro" id="IPR036259">
    <property type="entry name" value="MFS_trans_sf"/>
</dbReference>
<sequence length="541" mass="58297">MSAADQGAVSAPRTPTPSAAKRPPATPRASELEPRASKLEPGRRTWLRGRWLHHWNPEDPRFWEHTGKRIARKNLVFSVFAEHLGFAMWVLWTVLVVNLPNAGIDVTLAQQFWLTAVPNLVGSFLRIPYTFAVARFGGRLWTFISAALLLIPALLVALLVPSGWLAAQDPDTRFWILLACAATSGFGGGNFSSSMANISFFYPEGKKGFPLGLNAAGGNLGVAVTQLLVPLVIVVGTPAAQLADPIHEVKLAYAGWMWVPLLLLAAICALLFMDSVGEARTERRSYVRALKEPHTLIMSILYIGTFGSFIGYSFSLPLVIKNTFPEFLANNPFIATYLGGLAFLGALVGSVSRPFGGWLSDRLGGARVTLWCLLGMAAFTLLAIVGIANRSFPLFLGSYAVIFALSGMGNGSTYRMIPAIFAVLARNHARATGEPEAAVRSEFKRRAAAVIGICGAVGAFGGFLIQLVFRQASLDVSAAMTSAGTVAEKLRIAEANADWAIPALAVFLCGYALFAGITWFFYLRRSFAIRRVPSIAAEATV</sequence>
<feature type="transmembrane region" description="Helical" evidence="7">
    <location>
        <begin position="112"/>
        <end position="133"/>
    </location>
</feature>
<feature type="transmembrane region" description="Helical" evidence="7">
    <location>
        <begin position="294"/>
        <end position="314"/>
    </location>
</feature>
<evidence type="ECO:0000313" key="8">
    <source>
        <dbReference type="EMBL" id="SEH15431.1"/>
    </source>
</evidence>
<dbReference type="GO" id="GO:0016020">
    <property type="term" value="C:membrane"/>
    <property type="evidence" value="ECO:0007669"/>
    <property type="project" value="UniProtKB-SubCell"/>
</dbReference>
<organism evidence="8 9">
    <name type="scientific">Thermoleophilum album</name>
    <dbReference type="NCBI Taxonomy" id="29539"/>
    <lineage>
        <taxon>Bacteria</taxon>
        <taxon>Bacillati</taxon>
        <taxon>Actinomycetota</taxon>
        <taxon>Thermoleophilia</taxon>
        <taxon>Thermoleophilales</taxon>
        <taxon>Thermoleophilaceae</taxon>
        <taxon>Thermoleophilum</taxon>
    </lineage>
</organism>
<feature type="transmembrane region" description="Helical" evidence="7">
    <location>
        <begin position="368"/>
        <end position="388"/>
    </location>
</feature>
<feature type="transmembrane region" description="Helical" evidence="7">
    <location>
        <begin position="446"/>
        <end position="469"/>
    </location>
</feature>
<comment type="subcellular location">
    <subcellularLocation>
        <location evidence="1">Membrane</location>
        <topology evidence="1">Multi-pass membrane protein</topology>
    </subcellularLocation>
</comment>
<feature type="transmembrane region" description="Helical" evidence="7">
    <location>
        <begin position="172"/>
        <end position="191"/>
    </location>
</feature>
<evidence type="ECO:0000313" key="9">
    <source>
        <dbReference type="Proteomes" id="UP000222056"/>
    </source>
</evidence>
<comment type="similarity">
    <text evidence="2">Belongs to the major facilitator superfamily. Nitrate/nitrite porter (TC 2.A.1.8) family.</text>
</comment>
<keyword evidence="9" id="KW-1185">Reference proteome</keyword>
<protein>
    <submittedName>
        <fullName evidence="8">MFS transporter, NNP family, nitrate/nitrite transporter</fullName>
    </submittedName>
</protein>
<evidence type="ECO:0000256" key="5">
    <source>
        <dbReference type="ARBA" id="ARBA00023136"/>
    </source>
</evidence>
<evidence type="ECO:0000256" key="7">
    <source>
        <dbReference type="SAM" id="Phobius"/>
    </source>
</evidence>
<reference evidence="9" key="1">
    <citation type="submission" date="2016-10" db="EMBL/GenBank/DDBJ databases">
        <authorList>
            <person name="Varghese N."/>
            <person name="Submissions S."/>
        </authorList>
    </citation>
    <scope>NUCLEOTIDE SEQUENCE [LARGE SCALE GENOMIC DNA]</scope>
    <source>
        <strain evidence="9">ATCC 35263</strain>
    </source>
</reference>
<feature type="transmembrane region" description="Helical" evidence="7">
    <location>
        <begin position="211"/>
        <end position="233"/>
    </location>
</feature>
<dbReference type="OrthoDB" id="9771451at2"/>
<feature type="transmembrane region" description="Helical" evidence="7">
    <location>
        <begin position="499"/>
        <end position="522"/>
    </location>
</feature>
<feature type="transmembrane region" description="Helical" evidence="7">
    <location>
        <begin position="75"/>
        <end position="92"/>
    </location>
</feature>
<feature type="region of interest" description="Disordered" evidence="6">
    <location>
        <begin position="1"/>
        <end position="37"/>
    </location>
</feature>